<proteinExistence type="predicted"/>
<name>A0A0C2MJA9_THEKT</name>
<dbReference type="PANTHER" id="PTHR46564:SF1">
    <property type="entry name" value="TRANSPOSASE"/>
    <property type="match status" value="1"/>
</dbReference>
<dbReference type="OrthoDB" id="5946360at2759"/>
<accession>A0A0C2MJA9</accession>
<sequence>MNIIHCEAIFTAVNSLIYQEFLKKILEVLGNGDYTVVMDNAPIHHGNKTFYDTYHYRVRYLPPYSPFLNPCEEVFSQMKNSVRRNGPLNGNNDLTQRMVSSCTEITTDNLQRYLLHAESFFQKCLNLEDIPRE</sequence>
<protein>
    <recommendedName>
        <fullName evidence="1">Tc1-like transposase DDE domain-containing protein</fullName>
    </recommendedName>
</protein>
<dbReference type="Proteomes" id="UP000031668">
    <property type="component" value="Unassembled WGS sequence"/>
</dbReference>
<reference evidence="2 3" key="1">
    <citation type="journal article" date="2014" name="Genome Biol. Evol.">
        <title>The genome of the myxosporean Thelohanellus kitauei shows adaptations to nutrient acquisition within its fish host.</title>
        <authorList>
            <person name="Yang Y."/>
            <person name="Xiong J."/>
            <person name="Zhou Z."/>
            <person name="Huo F."/>
            <person name="Miao W."/>
            <person name="Ran C."/>
            <person name="Liu Y."/>
            <person name="Zhang J."/>
            <person name="Feng J."/>
            <person name="Wang M."/>
            <person name="Wang M."/>
            <person name="Wang L."/>
            <person name="Yao B."/>
        </authorList>
    </citation>
    <scope>NUCLEOTIDE SEQUENCE [LARGE SCALE GENOMIC DNA]</scope>
    <source>
        <strain evidence="2">Wuqing</strain>
    </source>
</reference>
<dbReference type="GO" id="GO:0003676">
    <property type="term" value="F:nucleic acid binding"/>
    <property type="evidence" value="ECO:0007669"/>
    <property type="project" value="InterPro"/>
</dbReference>
<dbReference type="EMBL" id="JWZT01005277">
    <property type="protein sequence ID" value="KII61706.1"/>
    <property type="molecule type" value="Genomic_DNA"/>
</dbReference>
<organism evidence="2 3">
    <name type="scientific">Thelohanellus kitauei</name>
    <name type="common">Myxosporean</name>
    <dbReference type="NCBI Taxonomy" id="669202"/>
    <lineage>
        <taxon>Eukaryota</taxon>
        <taxon>Metazoa</taxon>
        <taxon>Cnidaria</taxon>
        <taxon>Myxozoa</taxon>
        <taxon>Myxosporea</taxon>
        <taxon>Bivalvulida</taxon>
        <taxon>Platysporina</taxon>
        <taxon>Myxobolidae</taxon>
        <taxon>Thelohanellus</taxon>
    </lineage>
</organism>
<dbReference type="AlphaFoldDB" id="A0A0C2MJA9"/>
<comment type="caution">
    <text evidence="2">The sequence shown here is derived from an EMBL/GenBank/DDBJ whole genome shotgun (WGS) entry which is preliminary data.</text>
</comment>
<dbReference type="InterPro" id="IPR038717">
    <property type="entry name" value="Tc1-like_DDE_dom"/>
</dbReference>
<dbReference type="PANTHER" id="PTHR46564">
    <property type="entry name" value="TRANSPOSASE"/>
    <property type="match status" value="1"/>
</dbReference>
<evidence type="ECO:0000259" key="1">
    <source>
        <dbReference type="Pfam" id="PF13358"/>
    </source>
</evidence>
<evidence type="ECO:0000313" key="2">
    <source>
        <dbReference type="EMBL" id="KII61706.1"/>
    </source>
</evidence>
<evidence type="ECO:0000313" key="3">
    <source>
        <dbReference type="Proteomes" id="UP000031668"/>
    </source>
</evidence>
<keyword evidence="3" id="KW-1185">Reference proteome</keyword>
<feature type="domain" description="Tc1-like transposase DDE" evidence="1">
    <location>
        <begin position="13"/>
        <end position="87"/>
    </location>
</feature>
<dbReference type="InterPro" id="IPR036397">
    <property type="entry name" value="RNaseH_sf"/>
</dbReference>
<gene>
    <name evidence="2" type="ORF">RF11_09366</name>
</gene>
<dbReference type="Gene3D" id="3.30.420.10">
    <property type="entry name" value="Ribonuclease H-like superfamily/Ribonuclease H"/>
    <property type="match status" value="1"/>
</dbReference>
<dbReference type="Pfam" id="PF13358">
    <property type="entry name" value="DDE_3"/>
    <property type="match status" value="1"/>
</dbReference>